<feature type="compositionally biased region" description="Basic and acidic residues" evidence="1">
    <location>
        <begin position="617"/>
        <end position="630"/>
    </location>
</feature>
<evidence type="ECO:0000256" key="1">
    <source>
        <dbReference type="SAM" id="MobiDB-lite"/>
    </source>
</evidence>
<dbReference type="Proteomes" id="UP000800036">
    <property type="component" value="Unassembled WGS sequence"/>
</dbReference>
<accession>A0A6A5UNF7</accession>
<dbReference type="OrthoDB" id="5431222at2759"/>
<reference evidence="2" key="1">
    <citation type="journal article" date="2020" name="Stud. Mycol.">
        <title>101 Dothideomycetes genomes: a test case for predicting lifestyles and emergence of pathogens.</title>
        <authorList>
            <person name="Haridas S."/>
            <person name="Albert R."/>
            <person name="Binder M."/>
            <person name="Bloem J."/>
            <person name="Labutti K."/>
            <person name="Salamov A."/>
            <person name="Andreopoulos B."/>
            <person name="Baker S."/>
            <person name="Barry K."/>
            <person name="Bills G."/>
            <person name="Bluhm B."/>
            <person name="Cannon C."/>
            <person name="Castanera R."/>
            <person name="Culley D."/>
            <person name="Daum C."/>
            <person name="Ezra D."/>
            <person name="Gonzalez J."/>
            <person name="Henrissat B."/>
            <person name="Kuo A."/>
            <person name="Liang C."/>
            <person name="Lipzen A."/>
            <person name="Lutzoni F."/>
            <person name="Magnuson J."/>
            <person name="Mondo S."/>
            <person name="Nolan M."/>
            <person name="Ohm R."/>
            <person name="Pangilinan J."/>
            <person name="Park H.-J."/>
            <person name="Ramirez L."/>
            <person name="Alfaro M."/>
            <person name="Sun H."/>
            <person name="Tritt A."/>
            <person name="Yoshinaga Y."/>
            <person name="Zwiers L.-H."/>
            <person name="Turgeon B."/>
            <person name="Goodwin S."/>
            <person name="Spatafora J."/>
            <person name="Crous P."/>
            <person name="Grigoriev I."/>
        </authorList>
    </citation>
    <scope>NUCLEOTIDE SEQUENCE</scope>
    <source>
        <strain evidence="2">CBS 107.79</strain>
    </source>
</reference>
<feature type="compositionally biased region" description="Low complexity" evidence="1">
    <location>
        <begin position="145"/>
        <end position="165"/>
    </location>
</feature>
<gene>
    <name evidence="2" type="ORF">BU23DRAFT_574956</name>
</gene>
<proteinExistence type="predicted"/>
<sequence>MSWNGPVTGAASFQPPSYANGLPGQVPYGSQQTPQYGQQPGYNQYQNGFPYPHPGAPPQPPKPMPPKKKGNPIITRYPPPPGYRGPAQPQGPFGTVQYPTPQQGFSQGPSAPGPYSNQPYQGASPTQVYSPQSYGPPQNYPPQQPFSQPGYQQAQNYQWPQQPSQGYPPQPAVPQAQHYPNAPQYPQQQAGYQQYPNHPPPINTNQQAWPNAQGWQSNSATSQSTSQYSPFGGPNGHTMSEVNPYPTPSSANPPTAQPTPTSAQPQSATSDSAPGEKPPLFLGWDDWDFDFEGAIWPKANEPVDPNLSLGVITWRPAKQVTRALPATFEEAEEQSLRPPAENLGNGESVSLYFTTENSYKAFLDVRRTDEWYLVKDDPAFVVFTDEEMERNLISIEDCLALRDRPDEPVEGKVEKADAEMQDPTWNVMDNLEQALSGDMEDVKQPTPPRPSGHSLRDQAQEDILARLGVTGSPKPPSGEVISVPLLRNDQPPVSLPPKPPAPPSTSVPPRPGVAPQRAQSYGGHRDPSFGTAAPRPYGSISSTNLHQTLPVTYTGRASPWSAVSQSQLQGNGGAFASSRVSPARSEASTRTAVGSDFDAEKPTHNAEGDSGPVPSLNRHDDNFTRKRSYEDTDQEDGQTRQHDDHTKRKRRSQVDAAYSRR</sequence>
<name>A0A6A5UNF7_9PLEO</name>
<evidence type="ECO:0000313" key="2">
    <source>
        <dbReference type="EMBL" id="KAF1965342.1"/>
    </source>
</evidence>
<keyword evidence="3" id="KW-1185">Reference proteome</keyword>
<feature type="compositionally biased region" description="Polar residues" evidence="1">
    <location>
        <begin position="97"/>
        <end position="128"/>
    </location>
</feature>
<feature type="region of interest" description="Disordered" evidence="1">
    <location>
        <begin position="1"/>
        <end position="280"/>
    </location>
</feature>
<feature type="compositionally biased region" description="Basic and acidic residues" evidence="1">
    <location>
        <begin position="637"/>
        <end position="646"/>
    </location>
</feature>
<feature type="region of interest" description="Disordered" evidence="1">
    <location>
        <begin position="560"/>
        <end position="661"/>
    </location>
</feature>
<evidence type="ECO:0000313" key="3">
    <source>
        <dbReference type="Proteomes" id="UP000800036"/>
    </source>
</evidence>
<feature type="compositionally biased region" description="Polar residues" evidence="1">
    <location>
        <begin position="203"/>
        <end position="215"/>
    </location>
</feature>
<feature type="compositionally biased region" description="Pro residues" evidence="1">
    <location>
        <begin position="493"/>
        <end position="512"/>
    </location>
</feature>
<feature type="region of interest" description="Disordered" evidence="1">
    <location>
        <begin position="468"/>
        <end position="545"/>
    </location>
</feature>
<dbReference type="AlphaFoldDB" id="A0A6A5UNF7"/>
<feature type="compositionally biased region" description="Low complexity" evidence="1">
    <location>
        <begin position="174"/>
        <end position="196"/>
    </location>
</feature>
<dbReference type="EMBL" id="ML976764">
    <property type="protein sequence ID" value="KAF1965342.1"/>
    <property type="molecule type" value="Genomic_DNA"/>
</dbReference>
<protein>
    <submittedName>
        <fullName evidence="2">Uncharacterized protein</fullName>
    </submittedName>
</protein>
<feature type="compositionally biased region" description="Low complexity" evidence="1">
    <location>
        <begin position="248"/>
        <end position="270"/>
    </location>
</feature>
<feature type="compositionally biased region" description="Pro residues" evidence="1">
    <location>
        <begin position="51"/>
        <end position="64"/>
    </location>
</feature>
<feature type="compositionally biased region" description="Low complexity" evidence="1">
    <location>
        <begin position="27"/>
        <end position="50"/>
    </location>
</feature>
<organism evidence="2 3">
    <name type="scientific">Bimuria novae-zelandiae CBS 107.79</name>
    <dbReference type="NCBI Taxonomy" id="1447943"/>
    <lineage>
        <taxon>Eukaryota</taxon>
        <taxon>Fungi</taxon>
        <taxon>Dikarya</taxon>
        <taxon>Ascomycota</taxon>
        <taxon>Pezizomycotina</taxon>
        <taxon>Dothideomycetes</taxon>
        <taxon>Pleosporomycetidae</taxon>
        <taxon>Pleosporales</taxon>
        <taxon>Massarineae</taxon>
        <taxon>Didymosphaeriaceae</taxon>
        <taxon>Bimuria</taxon>
    </lineage>
</organism>
<feature type="compositionally biased region" description="Low complexity" evidence="1">
    <location>
        <begin position="216"/>
        <end position="229"/>
    </location>
</feature>
<feature type="compositionally biased region" description="Basic and acidic residues" evidence="1">
    <location>
        <begin position="598"/>
        <end position="607"/>
    </location>
</feature>